<reference evidence="1" key="1">
    <citation type="submission" date="2023-06" db="EMBL/GenBank/DDBJ databases">
        <title>Genome-scale phylogeny and comparative genomics of the fungal order Sordariales.</title>
        <authorList>
            <consortium name="Lawrence Berkeley National Laboratory"/>
            <person name="Hensen N."/>
            <person name="Bonometti L."/>
            <person name="Westerberg I."/>
            <person name="Brannstrom I.O."/>
            <person name="Guillou S."/>
            <person name="Cros-Aarteil S."/>
            <person name="Calhoun S."/>
            <person name="Haridas S."/>
            <person name="Kuo A."/>
            <person name="Mondo S."/>
            <person name="Pangilinan J."/>
            <person name="Riley R."/>
            <person name="LaButti K."/>
            <person name="Andreopoulos B."/>
            <person name="Lipzen A."/>
            <person name="Chen C."/>
            <person name="Yanf M."/>
            <person name="Daum C."/>
            <person name="Ng V."/>
            <person name="Clum A."/>
            <person name="Steindorff A."/>
            <person name="Ohm R."/>
            <person name="Martin F."/>
            <person name="Silar P."/>
            <person name="Natvig D."/>
            <person name="Lalanne C."/>
            <person name="Gautier V."/>
            <person name="Ament-velasquez S.L."/>
            <person name="Kruys A."/>
            <person name="Hutchinson M.I."/>
            <person name="Powell A.J."/>
            <person name="Barry K."/>
            <person name="Miller A.N."/>
            <person name="Grigoriev I.V."/>
            <person name="Debuchy R."/>
            <person name="Gladieux P."/>
            <person name="Thoren M.H."/>
            <person name="Johannesson H."/>
        </authorList>
    </citation>
    <scope>NUCLEOTIDE SEQUENCE</scope>
    <source>
        <strain evidence="1">SMH3391-2</strain>
    </source>
</reference>
<evidence type="ECO:0000313" key="1">
    <source>
        <dbReference type="EMBL" id="KAK0631083.1"/>
    </source>
</evidence>
<name>A0AA39XBW7_9PEZI</name>
<organism evidence="1 2">
    <name type="scientific">Bombardia bombarda</name>
    <dbReference type="NCBI Taxonomy" id="252184"/>
    <lineage>
        <taxon>Eukaryota</taxon>
        <taxon>Fungi</taxon>
        <taxon>Dikarya</taxon>
        <taxon>Ascomycota</taxon>
        <taxon>Pezizomycotina</taxon>
        <taxon>Sordariomycetes</taxon>
        <taxon>Sordariomycetidae</taxon>
        <taxon>Sordariales</taxon>
        <taxon>Lasiosphaeriaceae</taxon>
        <taxon>Bombardia</taxon>
    </lineage>
</organism>
<dbReference type="Proteomes" id="UP001174934">
    <property type="component" value="Unassembled WGS sequence"/>
</dbReference>
<sequence>MSAGLDAGKVEHMVPKSKRLRLRRDEVFMLKGSTMFPRLKEVMAEMPEDAVVSYVNLVEWPAVAWDNWDGLATMAGDAAHCMSIWRLIHAAAVECTRAQQAAEYLLPRQLEEIPDRAAVPAAEPHLNV</sequence>
<comment type="caution">
    <text evidence="1">The sequence shown here is derived from an EMBL/GenBank/DDBJ whole genome shotgun (WGS) entry which is preliminary data.</text>
</comment>
<gene>
    <name evidence="1" type="ORF">B0T17DRAFT_507503</name>
</gene>
<dbReference type="AlphaFoldDB" id="A0AA39XBW7"/>
<keyword evidence="2" id="KW-1185">Reference proteome</keyword>
<evidence type="ECO:0000313" key="2">
    <source>
        <dbReference type="Proteomes" id="UP001174934"/>
    </source>
</evidence>
<accession>A0AA39XBW7</accession>
<dbReference type="EMBL" id="JAULSR010000002">
    <property type="protein sequence ID" value="KAK0631083.1"/>
    <property type="molecule type" value="Genomic_DNA"/>
</dbReference>
<proteinExistence type="predicted"/>
<protein>
    <submittedName>
        <fullName evidence="1">Uncharacterized protein</fullName>
    </submittedName>
</protein>